<dbReference type="PROSITE" id="PS51352">
    <property type="entry name" value="THIOREDOXIN_2"/>
    <property type="match status" value="1"/>
</dbReference>
<reference evidence="2 3" key="1">
    <citation type="submission" date="2023-07" db="EMBL/GenBank/DDBJ databases">
        <title>Sorghum-associated microbial communities from plants grown in Nebraska, USA.</title>
        <authorList>
            <person name="Schachtman D."/>
        </authorList>
    </citation>
    <scope>NUCLEOTIDE SEQUENCE [LARGE SCALE GENOMIC DNA]</scope>
    <source>
        <strain evidence="2 3">4099</strain>
    </source>
</reference>
<dbReference type="RefSeq" id="WP_310233377.1">
    <property type="nucleotide sequence ID" value="NZ_JAVDWO010000003.1"/>
</dbReference>
<feature type="domain" description="Thioredoxin" evidence="1">
    <location>
        <begin position="1"/>
        <end position="107"/>
    </location>
</feature>
<name>A0ABU1XUE5_9GAMM</name>
<evidence type="ECO:0000313" key="3">
    <source>
        <dbReference type="Proteomes" id="UP001256588"/>
    </source>
</evidence>
<dbReference type="Gene3D" id="3.40.30.10">
    <property type="entry name" value="Glutaredoxin"/>
    <property type="match status" value="1"/>
</dbReference>
<sequence length="107" mass="11445">MATASGYRAEAPSRDVVDAMRGPLVIEFGTDWCGHCQAAQPAIASALAGRDSVEHLKIEDGKGRLLGRSFAVKLWPTLIVMRDGVELARVVRPTDAATVTEALRALD</sequence>
<comment type="caution">
    <text evidence="2">The sequence shown here is derived from an EMBL/GenBank/DDBJ whole genome shotgun (WGS) entry which is preliminary data.</text>
</comment>
<evidence type="ECO:0000259" key="1">
    <source>
        <dbReference type="PROSITE" id="PS51352"/>
    </source>
</evidence>
<protein>
    <submittedName>
        <fullName evidence="2">Thioredoxin 1</fullName>
    </submittedName>
</protein>
<dbReference type="Pfam" id="PF00085">
    <property type="entry name" value="Thioredoxin"/>
    <property type="match status" value="1"/>
</dbReference>
<dbReference type="Proteomes" id="UP001256588">
    <property type="component" value="Unassembled WGS sequence"/>
</dbReference>
<gene>
    <name evidence="2" type="ORF">J2W68_001076</name>
</gene>
<organism evidence="2 3">
    <name type="scientific">Luteimonas terrae</name>
    <dbReference type="NCBI Taxonomy" id="1530191"/>
    <lineage>
        <taxon>Bacteria</taxon>
        <taxon>Pseudomonadati</taxon>
        <taxon>Pseudomonadota</taxon>
        <taxon>Gammaproteobacteria</taxon>
        <taxon>Lysobacterales</taxon>
        <taxon>Lysobacteraceae</taxon>
        <taxon>Luteimonas</taxon>
    </lineage>
</organism>
<proteinExistence type="predicted"/>
<evidence type="ECO:0000313" key="2">
    <source>
        <dbReference type="EMBL" id="MDR7192368.1"/>
    </source>
</evidence>
<dbReference type="SUPFAM" id="SSF52833">
    <property type="entry name" value="Thioredoxin-like"/>
    <property type="match status" value="1"/>
</dbReference>
<dbReference type="CDD" id="cd02947">
    <property type="entry name" value="TRX_family"/>
    <property type="match status" value="1"/>
</dbReference>
<dbReference type="InterPro" id="IPR013766">
    <property type="entry name" value="Thioredoxin_domain"/>
</dbReference>
<dbReference type="EMBL" id="JAVDWO010000003">
    <property type="protein sequence ID" value="MDR7192368.1"/>
    <property type="molecule type" value="Genomic_DNA"/>
</dbReference>
<accession>A0ABU1XUE5</accession>
<keyword evidence="3" id="KW-1185">Reference proteome</keyword>
<dbReference type="InterPro" id="IPR036249">
    <property type="entry name" value="Thioredoxin-like_sf"/>
</dbReference>